<dbReference type="OrthoDB" id="4755622at2759"/>
<feature type="compositionally biased region" description="Basic and acidic residues" evidence="1">
    <location>
        <begin position="116"/>
        <end position="127"/>
    </location>
</feature>
<dbReference type="eggNOG" id="ENOG502SXED">
    <property type="taxonomic scope" value="Eukaryota"/>
</dbReference>
<name>S7ZU40_PENO1</name>
<dbReference type="AlphaFoldDB" id="S7ZU40"/>
<organism evidence="2 3">
    <name type="scientific">Penicillium oxalicum (strain 114-2 / CGMCC 5302)</name>
    <name type="common">Penicillium decumbens</name>
    <dbReference type="NCBI Taxonomy" id="933388"/>
    <lineage>
        <taxon>Eukaryota</taxon>
        <taxon>Fungi</taxon>
        <taxon>Dikarya</taxon>
        <taxon>Ascomycota</taxon>
        <taxon>Pezizomycotina</taxon>
        <taxon>Eurotiomycetes</taxon>
        <taxon>Eurotiomycetidae</taxon>
        <taxon>Eurotiales</taxon>
        <taxon>Aspergillaceae</taxon>
        <taxon>Penicillium</taxon>
    </lineage>
</organism>
<evidence type="ECO:0000313" key="3">
    <source>
        <dbReference type="Proteomes" id="UP000019376"/>
    </source>
</evidence>
<proteinExistence type="predicted"/>
<feature type="region of interest" description="Disordered" evidence="1">
    <location>
        <begin position="339"/>
        <end position="360"/>
    </location>
</feature>
<protein>
    <submittedName>
        <fullName evidence="2">Uncharacterized protein</fullName>
    </submittedName>
</protein>
<feature type="region of interest" description="Disordered" evidence="1">
    <location>
        <begin position="269"/>
        <end position="297"/>
    </location>
</feature>
<dbReference type="CDD" id="cd20805">
    <property type="entry name" value="C1_DGK_rpt2"/>
    <property type="match status" value="1"/>
</dbReference>
<feature type="region of interest" description="Disordered" evidence="1">
    <location>
        <begin position="1"/>
        <end position="35"/>
    </location>
</feature>
<sequence>MIPYRGPPKPAARKSSFPEHPNNKRRRLPGSPLPEFMNRCIGISPMNMVTRQPSEAREVPVDVTHAPTATLEVAYQPAGPETEADKLLGYPLRHAEHKPPGIQGPPLLPRAYCSRENSRQAEDRESAQTELAPSPAGSCSPQDRYGSLPIPGVHERSSVISNRLLSTQGESTRASPQISCSSPSRPFVIPREELAIQVVDFEDLAAHTAKCDVCDKRNTDGMWRCKPCGWQCCRRCLAERCGDRSHPKAGNLHVPRDMVKKISSGYAAADPFRPVSSASQPDQSSHESTSAPTVTTDEQAARLLNIMRSDNWERRERMPMRMLNNAAAPAPIQRAVEANRQRTDKGMEVPSEIGQDGTVDLENLPDHLVNVRRNPSRRARPADMKE</sequence>
<keyword evidence="3" id="KW-1185">Reference proteome</keyword>
<dbReference type="Proteomes" id="UP000019376">
    <property type="component" value="Unassembled WGS sequence"/>
</dbReference>
<feature type="compositionally biased region" description="Pro residues" evidence="1">
    <location>
        <begin position="1"/>
        <end position="10"/>
    </location>
</feature>
<evidence type="ECO:0000256" key="1">
    <source>
        <dbReference type="SAM" id="MobiDB-lite"/>
    </source>
</evidence>
<evidence type="ECO:0000313" key="2">
    <source>
        <dbReference type="EMBL" id="EPS33924.1"/>
    </source>
</evidence>
<gene>
    <name evidence="2" type="ORF">PDE_08886</name>
</gene>
<reference evidence="2 3" key="1">
    <citation type="journal article" date="2013" name="PLoS ONE">
        <title>Genomic and secretomic analyses reveal unique features of the lignocellulolytic enzyme system of Penicillium decumbens.</title>
        <authorList>
            <person name="Liu G."/>
            <person name="Zhang L."/>
            <person name="Wei X."/>
            <person name="Zou G."/>
            <person name="Qin Y."/>
            <person name="Ma L."/>
            <person name="Li J."/>
            <person name="Zheng H."/>
            <person name="Wang S."/>
            <person name="Wang C."/>
            <person name="Xun L."/>
            <person name="Zhao G.-P."/>
            <person name="Zhou Z."/>
            <person name="Qu Y."/>
        </authorList>
    </citation>
    <scope>NUCLEOTIDE SEQUENCE [LARGE SCALE GENOMIC DNA]</scope>
    <source>
        <strain evidence="3">114-2 / CGMCC 5302</strain>
    </source>
</reference>
<feature type="compositionally biased region" description="Polar residues" evidence="1">
    <location>
        <begin position="276"/>
        <end position="297"/>
    </location>
</feature>
<feature type="region of interest" description="Disordered" evidence="1">
    <location>
        <begin position="94"/>
        <end position="152"/>
    </location>
</feature>
<dbReference type="HOGENOM" id="CLU_715915_0_0_1"/>
<dbReference type="EMBL" id="KB644415">
    <property type="protein sequence ID" value="EPS33924.1"/>
    <property type="molecule type" value="Genomic_DNA"/>
</dbReference>
<accession>S7ZU40</accession>